<dbReference type="InterPro" id="IPR038727">
    <property type="entry name" value="NadR/Ttd14_AAA_dom"/>
</dbReference>
<dbReference type="EMBL" id="FORA01000002">
    <property type="protein sequence ID" value="SFI96965.1"/>
    <property type="molecule type" value="Genomic_DNA"/>
</dbReference>
<reference evidence="3 4" key="1">
    <citation type="submission" date="2016-10" db="EMBL/GenBank/DDBJ databases">
        <authorList>
            <person name="de Groot N.N."/>
        </authorList>
    </citation>
    <scope>NUCLEOTIDE SEQUENCE [LARGE SCALE GENOMIC DNA]</scope>
    <source>
        <strain evidence="3 4">DSM 19073</strain>
    </source>
</reference>
<accession>A0A1I3MJR4</accession>
<feature type="domain" description="Cytidyltransferase-like" evidence="1">
    <location>
        <begin position="8"/>
        <end position="135"/>
    </location>
</feature>
<dbReference type="InterPro" id="IPR027417">
    <property type="entry name" value="P-loop_NTPase"/>
</dbReference>
<dbReference type="InterPro" id="IPR004821">
    <property type="entry name" value="Cyt_trans-like"/>
</dbReference>
<dbReference type="InterPro" id="IPR014729">
    <property type="entry name" value="Rossmann-like_a/b/a_fold"/>
</dbReference>
<dbReference type="STRING" id="390807.SAMN04488095_1866"/>
<gene>
    <name evidence="3" type="ORF">SAMN04488095_1866</name>
</gene>
<keyword evidence="3" id="KW-0808">Transferase</keyword>
<evidence type="ECO:0000259" key="1">
    <source>
        <dbReference type="Pfam" id="PF01467"/>
    </source>
</evidence>
<keyword evidence="3" id="KW-0548">Nucleotidyltransferase</keyword>
<dbReference type="PANTHER" id="PTHR37512:SF1">
    <property type="entry name" value="NADR_TTD14 AAA DOMAIN-CONTAINING PROTEIN"/>
    <property type="match status" value="1"/>
</dbReference>
<dbReference type="SUPFAM" id="SSF52374">
    <property type="entry name" value="Nucleotidylyl transferase"/>
    <property type="match status" value="1"/>
</dbReference>
<evidence type="ECO:0000313" key="4">
    <source>
        <dbReference type="Proteomes" id="UP000199110"/>
    </source>
</evidence>
<name>A0A1I3MJR4_9RHOB</name>
<dbReference type="Pfam" id="PF13521">
    <property type="entry name" value="AAA_28"/>
    <property type="match status" value="1"/>
</dbReference>
<dbReference type="Pfam" id="PF01467">
    <property type="entry name" value="CTP_transf_like"/>
    <property type="match status" value="1"/>
</dbReference>
<dbReference type="Proteomes" id="UP000199110">
    <property type="component" value="Unassembled WGS sequence"/>
</dbReference>
<dbReference type="GO" id="GO:0016779">
    <property type="term" value="F:nucleotidyltransferase activity"/>
    <property type="evidence" value="ECO:0007669"/>
    <property type="project" value="UniProtKB-KW"/>
</dbReference>
<dbReference type="NCBIfam" id="TIGR00125">
    <property type="entry name" value="cyt_tran_rel"/>
    <property type="match status" value="1"/>
</dbReference>
<dbReference type="InterPro" id="IPR052735">
    <property type="entry name" value="NAD_biosynth-regulator"/>
</dbReference>
<dbReference type="OrthoDB" id="3249147at2"/>
<proteinExistence type="predicted"/>
<dbReference type="AlphaFoldDB" id="A0A1I3MJR4"/>
<keyword evidence="4" id="KW-1185">Reference proteome</keyword>
<evidence type="ECO:0000313" key="3">
    <source>
        <dbReference type="EMBL" id="SFI96965.1"/>
    </source>
</evidence>
<sequence length="325" mass="36427">MTTRGFLLGKFMPLHAGHLFLIDVAARHVDQLSVMLCTRDVEPIAADLRAGWMRASLPLGVRLLHMHRDIPQEPADHPDFWAIWRAAVREHHPAPIDVVFGSEPYVEPFARVLDARPFPVDIDRQTVPISATDIRLDPAAHWPHVPPAVRPHFQRRICLMGPESCGKSTLAETLAHDLGTLHIPEQGRAYDALFRQGADWTPDDFTDLARRHMSVAGAIAARAGPVLPEDTDLLQTMIWARFLLGHVPEALLRVLAEFVPAHLYLLMTPDVPWVQDGTRYQVDPSERRAFFEECRALLDRVGASYVVVSGPDHGDRLRQARAVIA</sequence>
<dbReference type="RefSeq" id="WP_092780524.1">
    <property type="nucleotide sequence ID" value="NZ_FORA01000002.1"/>
</dbReference>
<evidence type="ECO:0000259" key="2">
    <source>
        <dbReference type="Pfam" id="PF13521"/>
    </source>
</evidence>
<dbReference type="PANTHER" id="PTHR37512">
    <property type="entry name" value="TRIFUNCTIONAL NAD BIOSYNTHESIS/REGULATOR PROTEIN NADR"/>
    <property type="match status" value="1"/>
</dbReference>
<feature type="domain" description="NadR/Ttd14 AAA" evidence="2">
    <location>
        <begin position="156"/>
        <end position="313"/>
    </location>
</feature>
<organism evidence="3 4">
    <name type="scientific">Jannaschia pohangensis</name>
    <dbReference type="NCBI Taxonomy" id="390807"/>
    <lineage>
        <taxon>Bacteria</taxon>
        <taxon>Pseudomonadati</taxon>
        <taxon>Pseudomonadota</taxon>
        <taxon>Alphaproteobacteria</taxon>
        <taxon>Rhodobacterales</taxon>
        <taxon>Roseobacteraceae</taxon>
        <taxon>Jannaschia</taxon>
    </lineage>
</organism>
<protein>
    <submittedName>
        <fullName evidence="3">Nicotinamide-nucleotide adenylyltransferase, NadR type</fullName>
    </submittedName>
</protein>
<dbReference type="Gene3D" id="3.40.50.620">
    <property type="entry name" value="HUPs"/>
    <property type="match status" value="1"/>
</dbReference>
<dbReference type="SUPFAM" id="SSF52540">
    <property type="entry name" value="P-loop containing nucleoside triphosphate hydrolases"/>
    <property type="match status" value="1"/>
</dbReference>
<dbReference type="Gene3D" id="3.40.50.300">
    <property type="entry name" value="P-loop containing nucleotide triphosphate hydrolases"/>
    <property type="match status" value="1"/>
</dbReference>